<accession>A0A9N8V6Q5</accession>
<evidence type="ECO:0000313" key="2">
    <source>
        <dbReference type="EMBL" id="CAG8436648.1"/>
    </source>
</evidence>
<evidence type="ECO:0000313" key="3">
    <source>
        <dbReference type="Proteomes" id="UP000789570"/>
    </source>
</evidence>
<dbReference type="AlphaFoldDB" id="A0A9N8V6Q5"/>
<reference evidence="2" key="1">
    <citation type="submission" date="2021-06" db="EMBL/GenBank/DDBJ databases">
        <authorList>
            <person name="Kallberg Y."/>
            <person name="Tangrot J."/>
            <person name="Rosling A."/>
        </authorList>
    </citation>
    <scope>NUCLEOTIDE SEQUENCE</scope>
    <source>
        <strain evidence="2">UK204</strain>
    </source>
</reference>
<gene>
    <name evidence="2" type="ORF">FCALED_LOCUS143</name>
</gene>
<dbReference type="EMBL" id="CAJVPQ010000010">
    <property type="protein sequence ID" value="CAG8436648.1"/>
    <property type="molecule type" value="Genomic_DNA"/>
</dbReference>
<dbReference type="InterPro" id="IPR009071">
    <property type="entry name" value="HMG_box_dom"/>
</dbReference>
<evidence type="ECO:0000259" key="1">
    <source>
        <dbReference type="Pfam" id="PF00505"/>
    </source>
</evidence>
<comment type="caution">
    <text evidence="2">The sequence shown here is derived from an EMBL/GenBank/DDBJ whole genome shotgun (WGS) entry which is preliminary data.</text>
</comment>
<dbReference type="Proteomes" id="UP000789570">
    <property type="component" value="Unassembled WGS sequence"/>
</dbReference>
<feature type="domain" description="HMG box" evidence="1">
    <location>
        <begin position="14"/>
        <end position="76"/>
    </location>
</feature>
<protein>
    <submittedName>
        <fullName evidence="2">16504_t:CDS:1</fullName>
    </submittedName>
</protein>
<sequence length="176" mass="20423">MDLIKPRKDGRPRKRCANYFLIYRIQFAEALRANGCTTPLMTDISTMAGDAWKEEPEFVRQYYKDVANEVKKLHDDLVRKAAESKSLEVPKNVIENSDEVSPSQVNSMSNFMQMQQSYVIPHDIINVPGYGYQQLNFINGNAYSNYNDMFFQTFDGSNFGLVEPESNNCYEYFYKN</sequence>
<dbReference type="SUPFAM" id="SSF47095">
    <property type="entry name" value="HMG-box"/>
    <property type="match status" value="1"/>
</dbReference>
<keyword evidence="3" id="KW-1185">Reference proteome</keyword>
<name>A0A9N8V6Q5_9GLOM</name>
<dbReference type="OrthoDB" id="6247875at2759"/>
<proteinExistence type="predicted"/>
<dbReference type="Gene3D" id="1.10.30.10">
    <property type="entry name" value="High mobility group box domain"/>
    <property type="match status" value="1"/>
</dbReference>
<dbReference type="Pfam" id="PF00505">
    <property type="entry name" value="HMG_box"/>
    <property type="match status" value="1"/>
</dbReference>
<organism evidence="2 3">
    <name type="scientific">Funneliformis caledonium</name>
    <dbReference type="NCBI Taxonomy" id="1117310"/>
    <lineage>
        <taxon>Eukaryota</taxon>
        <taxon>Fungi</taxon>
        <taxon>Fungi incertae sedis</taxon>
        <taxon>Mucoromycota</taxon>
        <taxon>Glomeromycotina</taxon>
        <taxon>Glomeromycetes</taxon>
        <taxon>Glomerales</taxon>
        <taxon>Glomeraceae</taxon>
        <taxon>Funneliformis</taxon>
    </lineage>
</organism>
<dbReference type="InterPro" id="IPR036910">
    <property type="entry name" value="HMG_box_dom_sf"/>
</dbReference>